<evidence type="ECO:0000256" key="2">
    <source>
        <dbReference type="ARBA" id="ARBA00022448"/>
    </source>
</evidence>
<protein>
    <submittedName>
        <fullName evidence="9">Carbohydrate ABC transporter membrane protein 2 (CUT1 family)</fullName>
    </submittedName>
</protein>
<evidence type="ECO:0000313" key="9">
    <source>
        <dbReference type="EMBL" id="RED84212.1"/>
    </source>
</evidence>
<evidence type="ECO:0000256" key="4">
    <source>
        <dbReference type="ARBA" id="ARBA00022692"/>
    </source>
</evidence>
<dbReference type="PROSITE" id="PS50928">
    <property type="entry name" value="ABC_TM1"/>
    <property type="match status" value="1"/>
</dbReference>
<dbReference type="PANTHER" id="PTHR43744:SF12">
    <property type="entry name" value="ABC TRANSPORTER PERMEASE PROTEIN MG189-RELATED"/>
    <property type="match status" value="1"/>
</dbReference>
<evidence type="ECO:0000259" key="8">
    <source>
        <dbReference type="PROSITE" id="PS50928"/>
    </source>
</evidence>
<organism evidence="9 10">
    <name type="scientific">Cohnella phaseoli</name>
    <dbReference type="NCBI Taxonomy" id="456490"/>
    <lineage>
        <taxon>Bacteria</taxon>
        <taxon>Bacillati</taxon>
        <taxon>Bacillota</taxon>
        <taxon>Bacilli</taxon>
        <taxon>Bacillales</taxon>
        <taxon>Paenibacillaceae</taxon>
        <taxon>Cohnella</taxon>
    </lineage>
</organism>
<dbReference type="GO" id="GO:0005886">
    <property type="term" value="C:plasma membrane"/>
    <property type="evidence" value="ECO:0007669"/>
    <property type="project" value="UniProtKB-SubCell"/>
</dbReference>
<dbReference type="Pfam" id="PF00528">
    <property type="entry name" value="BPD_transp_1"/>
    <property type="match status" value="1"/>
</dbReference>
<evidence type="ECO:0000256" key="5">
    <source>
        <dbReference type="ARBA" id="ARBA00022989"/>
    </source>
</evidence>
<feature type="transmembrane region" description="Helical" evidence="7">
    <location>
        <begin position="107"/>
        <end position="131"/>
    </location>
</feature>
<dbReference type="RefSeq" id="WP_116060375.1">
    <property type="nucleotide sequence ID" value="NZ_QRDZ01000006.1"/>
</dbReference>
<dbReference type="OrthoDB" id="9771544at2"/>
<dbReference type="SUPFAM" id="SSF161098">
    <property type="entry name" value="MetI-like"/>
    <property type="match status" value="1"/>
</dbReference>
<comment type="subcellular location">
    <subcellularLocation>
        <location evidence="1 7">Cell membrane</location>
        <topology evidence="1 7">Multi-pass membrane protein</topology>
    </subcellularLocation>
</comment>
<dbReference type="CDD" id="cd06261">
    <property type="entry name" value="TM_PBP2"/>
    <property type="match status" value="1"/>
</dbReference>
<dbReference type="GO" id="GO:0055085">
    <property type="term" value="P:transmembrane transport"/>
    <property type="evidence" value="ECO:0007669"/>
    <property type="project" value="InterPro"/>
</dbReference>
<feature type="transmembrane region" description="Helical" evidence="7">
    <location>
        <begin position="143"/>
        <end position="161"/>
    </location>
</feature>
<reference evidence="9 10" key="1">
    <citation type="submission" date="2018-07" db="EMBL/GenBank/DDBJ databases">
        <title>Genomic Encyclopedia of Type Strains, Phase III (KMG-III): the genomes of soil and plant-associated and newly described type strains.</title>
        <authorList>
            <person name="Whitman W."/>
        </authorList>
    </citation>
    <scope>NUCLEOTIDE SEQUENCE [LARGE SCALE GENOMIC DNA]</scope>
    <source>
        <strain evidence="9 10">CECT 7287</strain>
    </source>
</reference>
<keyword evidence="4 7" id="KW-0812">Transmembrane</keyword>
<feature type="domain" description="ABC transmembrane type-1" evidence="8">
    <location>
        <begin position="72"/>
        <end position="261"/>
    </location>
</feature>
<keyword evidence="10" id="KW-1185">Reference proteome</keyword>
<feature type="transmembrane region" description="Helical" evidence="7">
    <location>
        <begin position="71"/>
        <end position="95"/>
    </location>
</feature>
<name>A0A3D9KD54_9BACL</name>
<sequence>MRTKKWKWSYMLLFTTLLIGSLLMFVPYLWMILTSFKSNSEILTASNHLLPQEPTLSGYKKVLGEVPFFRWFLNSLSTSAIVTIGAMFTSALAGYIFAKFRFRGKRLLFVVILATMMVPFQIVMVPTYIIISKLNLVNDLSAIVIPYLVSAFGVFLAKQFIEAIPNELIEAARMDGASEFRTFWSLVLPQIKPALSALAIFSFMAAWNNYLWPLIILNEESKMTVPLALVFFNGQNVVNYNVVMSAAVLIMIPVVIIFLIFQKQFIKGLTMTGFK</sequence>
<keyword evidence="6 7" id="KW-0472">Membrane</keyword>
<comment type="similarity">
    <text evidence="7">Belongs to the binding-protein-dependent transport system permease family.</text>
</comment>
<gene>
    <name evidence="9" type="ORF">DFP98_10683</name>
</gene>
<evidence type="ECO:0000256" key="6">
    <source>
        <dbReference type="ARBA" id="ARBA00023136"/>
    </source>
</evidence>
<comment type="caution">
    <text evidence="9">The sequence shown here is derived from an EMBL/GenBank/DDBJ whole genome shotgun (WGS) entry which is preliminary data.</text>
</comment>
<evidence type="ECO:0000256" key="1">
    <source>
        <dbReference type="ARBA" id="ARBA00004651"/>
    </source>
</evidence>
<feature type="transmembrane region" description="Helical" evidence="7">
    <location>
        <begin position="182"/>
        <end position="207"/>
    </location>
</feature>
<evidence type="ECO:0000313" key="10">
    <source>
        <dbReference type="Proteomes" id="UP000256977"/>
    </source>
</evidence>
<dbReference type="Gene3D" id="1.10.3720.10">
    <property type="entry name" value="MetI-like"/>
    <property type="match status" value="1"/>
</dbReference>
<dbReference type="Proteomes" id="UP000256977">
    <property type="component" value="Unassembled WGS sequence"/>
</dbReference>
<dbReference type="InterPro" id="IPR035906">
    <property type="entry name" value="MetI-like_sf"/>
</dbReference>
<accession>A0A3D9KD54</accession>
<keyword evidence="5 7" id="KW-1133">Transmembrane helix</keyword>
<dbReference type="PANTHER" id="PTHR43744">
    <property type="entry name" value="ABC TRANSPORTER PERMEASE PROTEIN MG189-RELATED-RELATED"/>
    <property type="match status" value="1"/>
</dbReference>
<feature type="transmembrane region" description="Helical" evidence="7">
    <location>
        <begin position="242"/>
        <end position="261"/>
    </location>
</feature>
<dbReference type="AlphaFoldDB" id="A0A3D9KD54"/>
<dbReference type="InterPro" id="IPR000515">
    <property type="entry name" value="MetI-like"/>
</dbReference>
<proteinExistence type="inferred from homology"/>
<dbReference type="EMBL" id="QRDZ01000006">
    <property type="protein sequence ID" value="RED84212.1"/>
    <property type="molecule type" value="Genomic_DNA"/>
</dbReference>
<keyword evidence="2 7" id="KW-0813">Transport</keyword>
<feature type="transmembrane region" description="Helical" evidence="7">
    <location>
        <begin position="12"/>
        <end position="33"/>
    </location>
</feature>
<evidence type="ECO:0000256" key="7">
    <source>
        <dbReference type="RuleBase" id="RU363032"/>
    </source>
</evidence>
<evidence type="ECO:0000256" key="3">
    <source>
        <dbReference type="ARBA" id="ARBA00022475"/>
    </source>
</evidence>
<keyword evidence="3" id="KW-1003">Cell membrane</keyword>